<gene>
    <name evidence="2" type="ORF">A1356_22945</name>
</gene>
<name>A0AA91DFY8_9GAMM</name>
<comment type="caution">
    <text evidence="2">The sequence shown here is derived from an EMBL/GenBank/DDBJ whole genome shotgun (WGS) entry which is preliminary data.</text>
</comment>
<evidence type="ECO:0000313" key="2">
    <source>
        <dbReference type="EMBL" id="OAI29783.1"/>
    </source>
</evidence>
<protein>
    <submittedName>
        <fullName evidence="2">Uncharacterized protein</fullName>
    </submittedName>
</protein>
<keyword evidence="1" id="KW-0812">Transmembrane</keyword>
<sequence length="123" mass="13988">MSFYVYRTLYVPNLLAYYLNTAIEMRVTLLEYAMTAMGLLIGAQLHGAKWWAGGLVLLATSLSLPWLAVLLSEDIYLAPGYGMLFFLPFWLTLRLFICQFIGLLFMVAVGHCRSLILARWINS</sequence>
<accession>A0AA91DFY8</accession>
<evidence type="ECO:0000313" key="3">
    <source>
        <dbReference type="Proteomes" id="UP000077734"/>
    </source>
</evidence>
<evidence type="ECO:0000256" key="1">
    <source>
        <dbReference type="SAM" id="Phobius"/>
    </source>
</evidence>
<keyword evidence="1" id="KW-1133">Transmembrane helix</keyword>
<dbReference type="AlphaFoldDB" id="A0AA91DFY8"/>
<organism evidence="2 3">
    <name type="scientific">Methylomonas koyamae</name>
    <dbReference type="NCBI Taxonomy" id="702114"/>
    <lineage>
        <taxon>Bacteria</taxon>
        <taxon>Pseudomonadati</taxon>
        <taxon>Pseudomonadota</taxon>
        <taxon>Gammaproteobacteria</taxon>
        <taxon>Methylococcales</taxon>
        <taxon>Methylococcaceae</taxon>
        <taxon>Methylomonas</taxon>
    </lineage>
</organism>
<dbReference type="EMBL" id="LUUL01000027">
    <property type="protein sequence ID" value="OAI29783.1"/>
    <property type="molecule type" value="Genomic_DNA"/>
</dbReference>
<keyword evidence="1" id="KW-0472">Membrane</keyword>
<dbReference type="Proteomes" id="UP000077734">
    <property type="component" value="Unassembled WGS sequence"/>
</dbReference>
<feature type="transmembrane region" description="Helical" evidence="1">
    <location>
        <begin position="50"/>
        <end position="69"/>
    </location>
</feature>
<keyword evidence="3" id="KW-1185">Reference proteome</keyword>
<reference evidence="2 3" key="1">
    <citation type="submission" date="2016-03" db="EMBL/GenBank/DDBJ databases">
        <authorList>
            <person name="Heylen K."/>
            <person name="De Vos P."/>
            <person name="Vekeman B."/>
        </authorList>
    </citation>
    <scope>NUCLEOTIDE SEQUENCE [LARGE SCALE GENOMIC DNA]</scope>
    <source>
        <strain evidence="2 3">R-49807</strain>
    </source>
</reference>
<proteinExistence type="predicted"/>